<evidence type="ECO:0000256" key="6">
    <source>
        <dbReference type="PIRSR" id="PIRSR017617-1"/>
    </source>
</evidence>
<evidence type="ECO:0000313" key="8">
    <source>
        <dbReference type="EMBL" id="ADE40414.1"/>
    </source>
</evidence>
<organism evidence="8 9">
    <name type="scientific">Puniceispirillum marinum (strain IMCC1322)</name>
    <dbReference type="NCBI Taxonomy" id="488538"/>
    <lineage>
        <taxon>Bacteria</taxon>
        <taxon>Pseudomonadati</taxon>
        <taxon>Pseudomonadota</taxon>
        <taxon>Alphaproteobacteria</taxon>
        <taxon>Candidatus Puniceispirillales</taxon>
        <taxon>Candidatus Puniceispirillaceae</taxon>
        <taxon>Candidatus Puniceispirillum</taxon>
    </lineage>
</organism>
<dbReference type="GO" id="GO:0006545">
    <property type="term" value="P:glycine biosynthetic process"/>
    <property type="evidence" value="ECO:0007669"/>
    <property type="project" value="TreeGrafter"/>
</dbReference>
<evidence type="ECO:0000256" key="1">
    <source>
        <dbReference type="ARBA" id="ARBA00001933"/>
    </source>
</evidence>
<reference evidence="8 9" key="1">
    <citation type="journal article" date="2010" name="J. Bacteriol.">
        <title>Complete genome sequence of "Candidatus Puniceispirillum marinum" IMCC1322, a representative of the SAR116 clade in the Alphaproteobacteria.</title>
        <authorList>
            <person name="Oh H.M."/>
            <person name="Kwon K.K."/>
            <person name="Kang I."/>
            <person name="Kang S.G."/>
            <person name="Lee J.H."/>
            <person name="Kim S.J."/>
            <person name="Cho J.C."/>
        </authorList>
    </citation>
    <scope>NUCLEOTIDE SEQUENCE [LARGE SCALE GENOMIC DNA]</scope>
    <source>
        <strain evidence="8 9">IMCC1322</strain>
    </source>
</reference>
<dbReference type="Gene3D" id="3.40.640.10">
    <property type="entry name" value="Type I PLP-dependent aspartate aminotransferase-like (Major domain)"/>
    <property type="match status" value="1"/>
</dbReference>
<dbReference type="KEGG" id="apb:SAR116_2171"/>
<dbReference type="EMBL" id="CP001751">
    <property type="protein sequence ID" value="ADE40414.1"/>
    <property type="molecule type" value="Genomic_DNA"/>
</dbReference>
<dbReference type="STRING" id="488538.SAR116_2171"/>
<evidence type="ECO:0000256" key="5">
    <source>
        <dbReference type="ARBA" id="ARBA00023239"/>
    </source>
</evidence>
<comment type="cofactor">
    <cofactor evidence="1">
        <name>pyridoxal 5'-phosphate</name>
        <dbReference type="ChEBI" id="CHEBI:597326"/>
    </cofactor>
</comment>
<dbReference type="AlphaFoldDB" id="D5BNY0"/>
<dbReference type="OrthoDB" id="9774495at2"/>
<dbReference type="HOGENOM" id="CLU_029381_0_3_5"/>
<dbReference type="eggNOG" id="COG2008">
    <property type="taxonomic scope" value="Bacteria"/>
</dbReference>
<dbReference type="NCBIfam" id="NF041359">
    <property type="entry name" value="GntG_guanitoxin"/>
    <property type="match status" value="1"/>
</dbReference>
<dbReference type="InterPro" id="IPR001597">
    <property type="entry name" value="ArAA_b-elim_lyase/Thr_aldolase"/>
</dbReference>
<dbReference type="SUPFAM" id="SSF53383">
    <property type="entry name" value="PLP-dependent transferases"/>
    <property type="match status" value="1"/>
</dbReference>
<dbReference type="InterPro" id="IPR015422">
    <property type="entry name" value="PyrdxlP-dep_Trfase_small"/>
</dbReference>
<feature type="domain" description="Aromatic amino acid beta-eliminating lyase/threonine aldolase" evidence="7">
    <location>
        <begin position="9"/>
        <end position="290"/>
    </location>
</feature>
<dbReference type="PANTHER" id="PTHR48097:SF9">
    <property type="entry name" value="L-THREONINE ALDOLASE"/>
    <property type="match status" value="1"/>
</dbReference>
<protein>
    <submittedName>
        <fullName evidence="8">L-allo-threonine aldolase</fullName>
        <ecNumber evidence="8">4.1.2.5</ecNumber>
    </submittedName>
</protein>
<dbReference type="PIRSF" id="PIRSF017617">
    <property type="entry name" value="Thr_aldolase"/>
    <property type="match status" value="1"/>
</dbReference>
<dbReference type="GO" id="GO:0005829">
    <property type="term" value="C:cytosol"/>
    <property type="evidence" value="ECO:0007669"/>
    <property type="project" value="TreeGrafter"/>
</dbReference>
<dbReference type="Pfam" id="PF01212">
    <property type="entry name" value="Beta_elim_lyase"/>
    <property type="match status" value="1"/>
</dbReference>
<accession>D5BNY0</accession>
<keyword evidence="9" id="KW-1185">Reference proteome</keyword>
<dbReference type="FunFam" id="3.90.1150.10:FF:000041">
    <property type="entry name" value="Low-specificity L-threonine aldolase"/>
    <property type="match status" value="1"/>
</dbReference>
<dbReference type="Gene3D" id="3.90.1150.10">
    <property type="entry name" value="Aspartate Aminotransferase, domain 1"/>
    <property type="match status" value="1"/>
</dbReference>
<sequence>MATGDVLVDFRSDTVTRPTAAMRAVMAKADVGDDVYGDDPNVNDLQDKVAALMGKEAALFVTSGTQSNLCAMLAHCQRGQEILTGENYHVFIDEAGGASVLGGIMMAPMPTDETGALNGDDIDRTVKPDDPHCPISSLLCLENTVSGNVQSVDVIDALALRGKAHGLAVHLDGARLMNAAVKLDVPVRDIVKHADSVSLCLSKGLGAPVGSVLAGSREVISRAYRVRKLVGGGLRQAGLLAAAGLYALDHHVDRLADDHANALRLAEQLATIPQISVNVDAVQTNMVFMTMAHDAAASLPAYLQNKGILINGHPSRIRLVTHLDVSAEKIDQFVTELRGFFA</sequence>
<comment type="similarity">
    <text evidence="2">Belongs to the threonine aldolase family.</text>
</comment>
<proteinExistence type="inferred from homology"/>
<gene>
    <name evidence="8" type="ordered locus">SAR116_2171</name>
</gene>
<dbReference type="GO" id="GO:0008732">
    <property type="term" value="F:L-allo-threonine aldolase activity"/>
    <property type="evidence" value="ECO:0007669"/>
    <property type="project" value="TreeGrafter"/>
</dbReference>
<evidence type="ECO:0000256" key="2">
    <source>
        <dbReference type="ARBA" id="ARBA00006966"/>
    </source>
</evidence>
<dbReference type="FunFam" id="3.40.640.10:FF:000030">
    <property type="entry name" value="Low-specificity L-threonine aldolase"/>
    <property type="match status" value="1"/>
</dbReference>
<keyword evidence="5 8" id="KW-0456">Lyase</keyword>
<dbReference type="InterPro" id="IPR015421">
    <property type="entry name" value="PyrdxlP-dep_Trfase_major"/>
</dbReference>
<dbReference type="InterPro" id="IPR015424">
    <property type="entry name" value="PyrdxlP-dep_Trfase"/>
</dbReference>
<comment type="subunit">
    <text evidence="3">Homotetramer.</text>
</comment>
<evidence type="ECO:0000259" key="7">
    <source>
        <dbReference type="Pfam" id="PF01212"/>
    </source>
</evidence>
<evidence type="ECO:0000256" key="3">
    <source>
        <dbReference type="ARBA" id="ARBA00011881"/>
    </source>
</evidence>
<keyword evidence="4" id="KW-0663">Pyridoxal phosphate</keyword>
<dbReference type="Proteomes" id="UP000007460">
    <property type="component" value="Chromosome"/>
</dbReference>
<feature type="modified residue" description="N6-(pyridoxal phosphate)lysine" evidence="6">
    <location>
        <position position="203"/>
    </location>
</feature>
<evidence type="ECO:0000256" key="4">
    <source>
        <dbReference type="ARBA" id="ARBA00022898"/>
    </source>
</evidence>
<name>D5BNY0_PUNMI</name>
<dbReference type="NCBIfam" id="NF007825">
    <property type="entry name" value="PRK10534.1"/>
    <property type="match status" value="1"/>
</dbReference>
<dbReference type="EC" id="4.1.2.5" evidence="8"/>
<dbReference type="PANTHER" id="PTHR48097">
    <property type="entry name" value="L-THREONINE ALDOLASE-RELATED"/>
    <property type="match status" value="1"/>
</dbReference>
<evidence type="ECO:0000313" key="9">
    <source>
        <dbReference type="Proteomes" id="UP000007460"/>
    </source>
</evidence>
<dbReference type="GO" id="GO:0006567">
    <property type="term" value="P:L-threonine catabolic process"/>
    <property type="evidence" value="ECO:0007669"/>
    <property type="project" value="TreeGrafter"/>
</dbReference>
<dbReference type="InterPro" id="IPR023603">
    <property type="entry name" value="Low_specificity_L-TA-like"/>
</dbReference>